<dbReference type="Gene3D" id="1.10.506.10">
    <property type="entry name" value="GTPase Activation - p120gap, domain 1"/>
    <property type="match status" value="1"/>
</dbReference>
<dbReference type="AlphaFoldDB" id="A0A6P8UAA9"/>
<dbReference type="GO" id="GO:0005516">
    <property type="term" value="F:calmodulin binding"/>
    <property type="evidence" value="ECO:0007669"/>
    <property type="project" value="TreeGrafter"/>
</dbReference>
<dbReference type="GO" id="GO:1903479">
    <property type="term" value="P:mitotic actomyosin contractile ring assembly actin filament organization"/>
    <property type="evidence" value="ECO:0007669"/>
    <property type="project" value="TreeGrafter"/>
</dbReference>
<dbReference type="Pfam" id="PF00616">
    <property type="entry name" value="RasGAP"/>
    <property type="match status" value="1"/>
</dbReference>
<feature type="domain" description="Ras-GAP" evidence="1">
    <location>
        <begin position="1"/>
        <end position="184"/>
    </location>
</feature>
<dbReference type="GO" id="GO:0005096">
    <property type="term" value="F:GTPase activator activity"/>
    <property type="evidence" value="ECO:0007669"/>
    <property type="project" value="TreeGrafter"/>
</dbReference>
<dbReference type="PANTHER" id="PTHR14149">
    <property type="entry name" value="RAS GTPASE-ACTIVATING PROTEIN WITH IQ MOTIF"/>
    <property type="match status" value="1"/>
</dbReference>
<dbReference type="PANTHER" id="PTHR14149:SF10">
    <property type="entry name" value="RAS GTPASE-ACTIVATING-LIKE PROTEIN IQGAP3"/>
    <property type="match status" value="1"/>
</dbReference>
<sequence>MLVNFYRSARGQSALKETLGPALHDLLQEPAPSIRTDPVDVYKTWINQTESNTGTRSSLPYEVSAADALLHPEVQRRIDIAIINLKNLTERVFKAITSNLHKLPYGLRYTAKVLRDSLQEKFPEASEDELYKIVGNLVYYRYMNPAIVAPDGFEVLQRSAGSSLQPEQRHLLGCIARMLQHAAANKLFPGEGDHLQTLNRFISQTHLKFRKFLHGVCDVPEPEDRFNMDEFSELLIVNKPVVYISVSELRNTHQ</sequence>
<feature type="non-terminal residue" evidence="3">
    <location>
        <position position="254"/>
    </location>
</feature>
<dbReference type="InParanoid" id="A0A6P8UAA9"/>
<dbReference type="GeneID" id="117547276"/>
<dbReference type="RefSeq" id="XP_034073773.1">
    <property type="nucleotide sequence ID" value="XM_034217882.1"/>
</dbReference>
<dbReference type="OrthoDB" id="8918696at2759"/>
<protein>
    <submittedName>
        <fullName evidence="3">Ras GTPase-activating-like protein IQGAP3</fullName>
    </submittedName>
</protein>
<dbReference type="KEGG" id="gacu:117547276"/>
<evidence type="ECO:0000259" key="1">
    <source>
        <dbReference type="PROSITE" id="PS50018"/>
    </source>
</evidence>
<evidence type="ECO:0000313" key="2">
    <source>
        <dbReference type="Proteomes" id="UP000515161"/>
    </source>
</evidence>
<dbReference type="PROSITE" id="PS50018">
    <property type="entry name" value="RAS_GTPASE_ACTIV_2"/>
    <property type="match status" value="1"/>
</dbReference>
<dbReference type="GO" id="GO:0005938">
    <property type="term" value="C:cell cortex"/>
    <property type="evidence" value="ECO:0007669"/>
    <property type="project" value="TreeGrafter"/>
</dbReference>
<reference evidence="3" key="1">
    <citation type="submission" date="2025-08" db="UniProtKB">
        <authorList>
            <consortium name="RefSeq"/>
        </authorList>
    </citation>
    <scope>IDENTIFICATION</scope>
</reference>
<dbReference type="SUPFAM" id="SSF48350">
    <property type="entry name" value="GTPase activation domain, GAP"/>
    <property type="match status" value="1"/>
</dbReference>
<organism evidence="2 3">
    <name type="scientific">Gymnodraco acuticeps</name>
    <name type="common">Antarctic dragonfish</name>
    <dbReference type="NCBI Taxonomy" id="8218"/>
    <lineage>
        <taxon>Eukaryota</taxon>
        <taxon>Metazoa</taxon>
        <taxon>Chordata</taxon>
        <taxon>Craniata</taxon>
        <taxon>Vertebrata</taxon>
        <taxon>Euteleostomi</taxon>
        <taxon>Actinopterygii</taxon>
        <taxon>Neopterygii</taxon>
        <taxon>Teleostei</taxon>
        <taxon>Neoteleostei</taxon>
        <taxon>Acanthomorphata</taxon>
        <taxon>Eupercaria</taxon>
        <taxon>Perciformes</taxon>
        <taxon>Notothenioidei</taxon>
        <taxon>Bathydraconidae</taxon>
        <taxon>Gymnodraco</taxon>
    </lineage>
</organism>
<name>A0A6P8UAA9_GYMAC</name>
<dbReference type="SMART" id="SM00323">
    <property type="entry name" value="RasGAP"/>
    <property type="match status" value="1"/>
</dbReference>
<keyword evidence="2" id="KW-1185">Reference proteome</keyword>
<dbReference type="InterPro" id="IPR001936">
    <property type="entry name" value="RasGAP_dom"/>
</dbReference>
<accession>A0A6P8UAA9</accession>
<dbReference type="Proteomes" id="UP000515161">
    <property type="component" value="Unplaced"/>
</dbReference>
<dbReference type="PROSITE" id="PS00509">
    <property type="entry name" value="RAS_GTPASE_ACTIV_1"/>
    <property type="match status" value="1"/>
</dbReference>
<dbReference type="GO" id="GO:0051015">
    <property type="term" value="F:actin filament binding"/>
    <property type="evidence" value="ECO:0007669"/>
    <property type="project" value="TreeGrafter"/>
</dbReference>
<dbReference type="InterPro" id="IPR023152">
    <property type="entry name" value="RasGAP_CS"/>
</dbReference>
<proteinExistence type="predicted"/>
<gene>
    <name evidence="3" type="primary">LOC117547276</name>
</gene>
<evidence type="ECO:0000313" key="3">
    <source>
        <dbReference type="RefSeq" id="XP_034073773.1"/>
    </source>
</evidence>
<dbReference type="InterPro" id="IPR008936">
    <property type="entry name" value="Rho_GTPase_activation_prot"/>
</dbReference>